<dbReference type="OrthoDB" id="8591238at2"/>
<dbReference type="AlphaFoldDB" id="A0A502DVP3"/>
<evidence type="ECO:0000256" key="3">
    <source>
        <dbReference type="ARBA" id="ARBA00023125"/>
    </source>
</evidence>
<dbReference type="GO" id="GO:0003700">
    <property type="term" value="F:DNA-binding transcription factor activity"/>
    <property type="evidence" value="ECO:0007669"/>
    <property type="project" value="InterPro"/>
</dbReference>
<organism evidence="6 7">
    <name type="scientific">Variovorax guangxiensis</name>
    <dbReference type="NCBI Taxonomy" id="1775474"/>
    <lineage>
        <taxon>Bacteria</taxon>
        <taxon>Pseudomonadati</taxon>
        <taxon>Pseudomonadota</taxon>
        <taxon>Betaproteobacteria</taxon>
        <taxon>Burkholderiales</taxon>
        <taxon>Comamonadaceae</taxon>
        <taxon>Variovorax</taxon>
    </lineage>
</organism>
<dbReference type="PROSITE" id="PS50931">
    <property type="entry name" value="HTH_LYSR"/>
    <property type="match status" value="1"/>
</dbReference>
<evidence type="ECO:0000259" key="5">
    <source>
        <dbReference type="PROSITE" id="PS50931"/>
    </source>
</evidence>
<dbReference type="Gene3D" id="3.40.190.10">
    <property type="entry name" value="Periplasmic binding protein-like II"/>
    <property type="match status" value="2"/>
</dbReference>
<comment type="similarity">
    <text evidence="1">Belongs to the LysR transcriptional regulatory family.</text>
</comment>
<dbReference type="InterPro" id="IPR058163">
    <property type="entry name" value="LysR-type_TF_proteobact-type"/>
</dbReference>
<proteinExistence type="inferred from homology"/>
<dbReference type="InterPro" id="IPR036388">
    <property type="entry name" value="WH-like_DNA-bd_sf"/>
</dbReference>
<dbReference type="Pfam" id="PF00126">
    <property type="entry name" value="HTH_1"/>
    <property type="match status" value="1"/>
</dbReference>
<dbReference type="EMBL" id="RCZI01000002">
    <property type="protein sequence ID" value="TPG28709.1"/>
    <property type="molecule type" value="Genomic_DNA"/>
</dbReference>
<dbReference type="Pfam" id="PF03466">
    <property type="entry name" value="LysR_substrate"/>
    <property type="match status" value="1"/>
</dbReference>
<dbReference type="Proteomes" id="UP000319212">
    <property type="component" value="Unassembled WGS sequence"/>
</dbReference>
<comment type="caution">
    <text evidence="6">The sequence shown here is derived from an EMBL/GenBank/DDBJ whole genome shotgun (WGS) entry which is preliminary data.</text>
</comment>
<dbReference type="PRINTS" id="PR00039">
    <property type="entry name" value="HTHLYSR"/>
</dbReference>
<feature type="domain" description="HTH lysR-type" evidence="5">
    <location>
        <begin position="6"/>
        <end position="63"/>
    </location>
</feature>
<evidence type="ECO:0000256" key="2">
    <source>
        <dbReference type="ARBA" id="ARBA00023015"/>
    </source>
</evidence>
<dbReference type="FunFam" id="1.10.10.10:FF:000038">
    <property type="entry name" value="Glycine cleavage system transcriptional activator"/>
    <property type="match status" value="1"/>
</dbReference>
<evidence type="ECO:0000313" key="6">
    <source>
        <dbReference type="EMBL" id="TPG28709.1"/>
    </source>
</evidence>
<dbReference type="InterPro" id="IPR000847">
    <property type="entry name" value="LysR_HTH_N"/>
</dbReference>
<keyword evidence="2" id="KW-0805">Transcription regulation</keyword>
<protein>
    <submittedName>
        <fullName evidence="6">Transcriptional regulator GcvA</fullName>
    </submittedName>
</protein>
<gene>
    <name evidence="6" type="primary">gcvA</name>
    <name evidence="6" type="ORF">EAH82_07910</name>
</gene>
<dbReference type="NCBIfam" id="NF008352">
    <property type="entry name" value="PRK11139.1"/>
    <property type="match status" value="1"/>
</dbReference>
<keyword evidence="3" id="KW-0238">DNA-binding</keyword>
<dbReference type="PANTHER" id="PTHR30537:SF26">
    <property type="entry name" value="GLYCINE CLEAVAGE SYSTEM TRANSCRIPTIONAL ACTIVATOR"/>
    <property type="match status" value="1"/>
</dbReference>
<dbReference type="CDD" id="cd08432">
    <property type="entry name" value="PBP2_GcdR_TrpI_HvrB_AmpR_like"/>
    <property type="match status" value="1"/>
</dbReference>
<keyword evidence="4" id="KW-0804">Transcription</keyword>
<dbReference type="SUPFAM" id="SSF46785">
    <property type="entry name" value="Winged helix' DNA-binding domain"/>
    <property type="match status" value="1"/>
</dbReference>
<dbReference type="PANTHER" id="PTHR30537">
    <property type="entry name" value="HTH-TYPE TRANSCRIPTIONAL REGULATOR"/>
    <property type="match status" value="1"/>
</dbReference>
<name>A0A502DVP3_9BURK</name>
<evidence type="ECO:0000256" key="4">
    <source>
        <dbReference type="ARBA" id="ARBA00023163"/>
    </source>
</evidence>
<evidence type="ECO:0000256" key="1">
    <source>
        <dbReference type="ARBA" id="ARBA00009437"/>
    </source>
</evidence>
<dbReference type="RefSeq" id="WP_140840481.1">
    <property type="nucleotide sequence ID" value="NZ_RCZI01000002.1"/>
</dbReference>
<dbReference type="InterPro" id="IPR036390">
    <property type="entry name" value="WH_DNA-bd_sf"/>
</dbReference>
<dbReference type="FunFam" id="3.40.190.10:FF:000017">
    <property type="entry name" value="Glycine cleavage system transcriptional activator"/>
    <property type="match status" value="1"/>
</dbReference>
<dbReference type="GO" id="GO:0006351">
    <property type="term" value="P:DNA-templated transcription"/>
    <property type="evidence" value="ECO:0007669"/>
    <property type="project" value="TreeGrafter"/>
</dbReference>
<reference evidence="6 7" key="1">
    <citation type="journal article" date="2019" name="Environ. Microbiol.">
        <title>Species interactions and distinct microbial communities in high Arctic permafrost affected cryosols are associated with the CH4 and CO2 gas fluxes.</title>
        <authorList>
            <person name="Altshuler I."/>
            <person name="Hamel J."/>
            <person name="Turney S."/>
            <person name="Magnuson E."/>
            <person name="Levesque R."/>
            <person name="Greer C."/>
            <person name="Whyte L.G."/>
        </authorList>
    </citation>
    <scope>NUCLEOTIDE SEQUENCE [LARGE SCALE GENOMIC DNA]</scope>
    <source>
        <strain evidence="6 7">S06.C</strain>
    </source>
</reference>
<dbReference type="InterPro" id="IPR005119">
    <property type="entry name" value="LysR_subst-bd"/>
</dbReference>
<dbReference type="SUPFAM" id="SSF53850">
    <property type="entry name" value="Periplasmic binding protein-like II"/>
    <property type="match status" value="1"/>
</dbReference>
<accession>A0A502DVP3</accession>
<evidence type="ECO:0000313" key="7">
    <source>
        <dbReference type="Proteomes" id="UP000319212"/>
    </source>
</evidence>
<dbReference type="Gene3D" id="1.10.10.10">
    <property type="entry name" value="Winged helix-like DNA-binding domain superfamily/Winged helix DNA-binding domain"/>
    <property type="match status" value="1"/>
</dbReference>
<dbReference type="GO" id="GO:0043565">
    <property type="term" value="F:sequence-specific DNA binding"/>
    <property type="evidence" value="ECO:0007669"/>
    <property type="project" value="TreeGrafter"/>
</dbReference>
<sequence>MSRPIPPLNPLRAFEVAARHLSFTRAAEELFVTPSAVSHQIKTLEESLGIALFTRDAKALSLTAAGKAYLPGVQQAFKQLAHATHQLQTHGMPALKINIPPTFAVKWLIPRMDRFMKAHPEIDLKVSTSNHTVDFSREDFDLSVRYGRGHYPGLHSELCLPVEVFPVCSPALMRGEHPLRTPADLRHHTLLHDDSTYTDVSNPNWAMWLEHAGVTGIDATRGPSFWPSHLVINAAADGLGVALAKKNWVVKDLADGLLIRPFDISLPVEFSYFIVYPEERVEDRRIAAFVDWVRQEVAADQAAASANTAAMTALIA</sequence>